<proteinExistence type="predicted"/>
<dbReference type="Proteomes" id="UP000011718">
    <property type="component" value="Chromosome"/>
</dbReference>
<sequence>MEKIQTVSNPISTIFLSMVSFLDFDTESLGFGHLKRIFCASANFAAF</sequence>
<accession>M1Q6W6</accession>
<dbReference type="KEGG" id="mmaz:MmTuc01_2774"/>
<reference evidence="1 2" key="1">
    <citation type="journal article" date="2013" name="Genome Announc.">
        <title>Complete Genome of a Methanosarcina mazei Strain Isolated from Sediment Samples from an Amazonian Flooded Area.</title>
        <authorList>
            <person name="Assis das Gracas D."/>
            <person name="Thiago Juca Ramos R."/>
            <person name="Vieira Araujo A.C."/>
            <person name="Zahlouth R."/>
            <person name="Ribeiro Carneiro A."/>
            <person name="Souza Lopes T."/>
            <person name="Azevedo Barauna R."/>
            <person name="Azevedo V."/>
            <person name="Cruz Schneider M.P."/>
            <person name="Pellizari V.H."/>
            <person name="Silva A."/>
        </authorList>
    </citation>
    <scope>NUCLEOTIDE SEQUENCE [LARGE SCALE GENOMIC DNA]</scope>
    <source>
        <strain evidence="1 2">Tuc01</strain>
    </source>
</reference>
<name>M1Q6W6_METMZ</name>
<dbReference type="EMBL" id="CP004144">
    <property type="protein sequence ID" value="AGF98060.1"/>
    <property type="molecule type" value="Genomic_DNA"/>
</dbReference>
<evidence type="ECO:0000313" key="1">
    <source>
        <dbReference type="EMBL" id="AGF98060.1"/>
    </source>
</evidence>
<dbReference type="BioCyc" id="MMAZ1236903:G139K-2645-MONOMER"/>
<organism evidence="1 2">
    <name type="scientific">Methanosarcina mazei Tuc01</name>
    <dbReference type="NCBI Taxonomy" id="1236903"/>
    <lineage>
        <taxon>Archaea</taxon>
        <taxon>Methanobacteriati</taxon>
        <taxon>Methanobacteriota</taxon>
        <taxon>Stenosarchaea group</taxon>
        <taxon>Methanomicrobia</taxon>
        <taxon>Methanosarcinales</taxon>
        <taxon>Methanosarcinaceae</taxon>
        <taxon>Methanosarcina</taxon>
    </lineage>
</organism>
<protein>
    <submittedName>
        <fullName evidence="1">Uncharacterized protein</fullName>
    </submittedName>
</protein>
<dbReference type="HOGENOM" id="CLU_3163142_0_0_2"/>
<evidence type="ECO:0000313" key="2">
    <source>
        <dbReference type="Proteomes" id="UP000011718"/>
    </source>
</evidence>
<gene>
    <name evidence="1" type="ORF">MmTuc01_2774</name>
</gene>
<dbReference type="AlphaFoldDB" id="M1Q6W6"/>